<organism evidence="3 4">
    <name type="scientific">Trinickia symbiotica</name>
    <dbReference type="NCBI Taxonomy" id="863227"/>
    <lineage>
        <taxon>Bacteria</taxon>
        <taxon>Pseudomonadati</taxon>
        <taxon>Pseudomonadota</taxon>
        <taxon>Betaproteobacteria</taxon>
        <taxon>Burkholderiales</taxon>
        <taxon>Burkholderiaceae</taxon>
        <taxon>Trinickia</taxon>
    </lineage>
</organism>
<dbReference type="OrthoDB" id="5608857at2"/>
<keyword evidence="2" id="KW-0472">Membrane</keyword>
<feature type="transmembrane region" description="Helical" evidence="2">
    <location>
        <begin position="39"/>
        <end position="59"/>
    </location>
</feature>
<dbReference type="STRING" id="863227.GCA_000373005_00626"/>
<comment type="caution">
    <text evidence="3">The sequence shown here is derived from an EMBL/GenBank/DDBJ whole genome shotgun (WGS) entry which is preliminary data.</text>
</comment>
<dbReference type="Proteomes" id="UP000235777">
    <property type="component" value="Unassembled WGS sequence"/>
</dbReference>
<keyword evidence="4" id="KW-1185">Reference proteome</keyword>
<sequence length="210" mass="23529">MKAGLSIGAHVRVSACASGRIAAARRADGTLGRRRPRGLVMLALLIALSLASIALLAGLDVWALEKQRRQEEELLFVGNQYRLAIQRYYLAGRTLPATIDDLLEDKRFPVPIHHLRRAYPDPMTGKTDWQFMRDGNGIYGVYSSSDRVPIKHANFPRLFAFFDKAQTYSDWKFFYPPPGWRGNTAAGVPSAPWSQSSSMPFIRPPGSPRR</sequence>
<evidence type="ECO:0000256" key="2">
    <source>
        <dbReference type="SAM" id="Phobius"/>
    </source>
</evidence>
<reference evidence="3 4" key="1">
    <citation type="submission" date="2018-01" db="EMBL/GenBank/DDBJ databases">
        <title>Whole genome analyses suggest that Burkholderia sensu lato contains two further novel genera in the rhizoxinica-symbiotica group Mycetohabitans gen. nov., and Trinickia gen. nov.: implications for the evolution of diazotrophy and nodulation in the Burkholderiaceae.</title>
        <authorList>
            <person name="Estrada-de los Santos P."/>
            <person name="Palmer M."/>
            <person name="Chavez-Ramirez B."/>
            <person name="Beukes C."/>
            <person name="Steenkamp E.T."/>
            <person name="Hirsch A.M."/>
            <person name="Manyaka P."/>
            <person name="Maluk M."/>
            <person name="Lafos M."/>
            <person name="Crook M."/>
            <person name="Gross E."/>
            <person name="Simon M.F."/>
            <person name="Bueno dos Reis Junior F."/>
            <person name="Poole P.S."/>
            <person name="Venter S.N."/>
            <person name="James E.K."/>
        </authorList>
    </citation>
    <scope>NUCLEOTIDE SEQUENCE [LARGE SCALE GENOMIC DNA]</scope>
    <source>
        <strain evidence="3 4">JPY 581</strain>
    </source>
</reference>
<evidence type="ECO:0000313" key="3">
    <source>
        <dbReference type="EMBL" id="PMS35599.1"/>
    </source>
</evidence>
<evidence type="ECO:0000256" key="1">
    <source>
        <dbReference type="SAM" id="MobiDB-lite"/>
    </source>
</evidence>
<protein>
    <recommendedName>
        <fullName evidence="5">Type II secretion system protein</fullName>
    </recommendedName>
</protein>
<evidence type="ECO:0000313" key="4">
    <source>
        <dbReference type="Proteomes" id="UP000235777"/>
    </source>
</evidence>
<name>A0A2N7X1I8_9BURK</name>
<keyword evidence="2" id="KW-0812">Transmembrane</keyword>
<dbReference type="AlphaFoldDB" id="A0A2N7X1I8"/>
<keyword evidence="2" id="KW-1133">Transmembrane helix</keyword>
<proteinExistence type="predicted"/>
<accession>A0A2N7X1I8</accession>
<feature type="region of interest" description="Disordered" evidence="1">
    <location>
        <begin position="186"/>
        <end position="210"/>
    </location>
</feature>
<evidence type="ECO:0008006" key="5">
    <source>
        <dbReference type="Google" id="ProtNLM"/>
    </source>
</evidence>
<dbReference type="EMBL" id="PNYC01000010">
    <property type="protein sequence ID" value="PMS35599.1"/>
    <property type="molecule type" value="Genomic_DNA"/>
</dbReference>
<gene>
    <name evidence="3" type="ORF">C0Z20_17040</name>
</gene>